<evidence type="ECO:0000256" key="12">
    <source>
        <dbReference type="PROSITE-ProRule" id="PRU00023"/>
    </source>
</evidence>
<reference evidence="13" key="2">
    <citation type="submission" date="2020-06" db="EMBL/GenBank/DDBJ databases">
        <authorList>
            <person name="Sheffer M."/>
        </authorList>
    </citation>
    <scope>NUCLEOTIDE SEQUENCE</scope>
</reference>
<keyword evidence="11" id="KW-0472">Membrane</keyword>
<keyword evidence="6" id="KW-0800">Toxin</keyword>
<proteinExistence type="predicted"/>
<keyword evidence="4" id="KW-0964">Secreted</keyword>
<keyword evidence="10 12" id="KW-0040">ANK repeat</keyword>
<evidence type="ECO:0000256" key="4">
    <source>
        <dbReference type="ARBA" id="ARBA00022525"/>
    </source>
</evidence>
<evidence type="ECO:0000256" key="3">
    <source>
        <dbReference type="ARBA" id="ARBA00022483"/>
    </source>
</evidence>
<dbReference type="EMBL" id="JABXBU010002227">
    <property type="protein sequence ID" value="KAF8773977.1"/>
    <property type="molecule type" value="Genomic_DNA"/>
</dbReference>
<evidence type="ECO:0000256" key="5">
    <source>
        <dbReference type="ARBA" id="ARBA00022537"/>
    </source>
</evidence>
<dbReference type="GO" id="GO:0090729">
    <property type="term" value="F:toxin activity"/>
    <property type="evidence" value="ECO:0007669"/>
    <property type="project" value="UniProtKB-KW"/>
</dbReference>
<dbReference type="SMART" id="SM00248">
    <property type="entry name" value="ANK"/>
    <property type="match status" value="5"/>
</dbReference>
<comment type="subcellular location">
    <subcellularLocation>
        <location evidence="2">Secreted</location>
    </subcellularLocation>
    <subcellularLocation>
        <location evidence="1">Target cell membrane</location>
    </subcellularLocation>
</comment>
<keyword evidence="9" id="KW-0638">Presynaptic neurotoxin</keyword>
<dbReference type="InterPro" id="IPR036770">
    <property type="entry name" value="Ankyrin_rpt-contain_sf"/>
</dbReference>
<feature type="repeat" description="ANK" evidence="12">
    <location>
        <begin position="152"/>
        <end position="184"/>
    </location>
</feature>
<dbReference type="PROSITE" id="PS50088">
    <property type="entry name" value="ANK_REPEAT"/>
    <property type="match status" value="4"/>
</dbReference>
<dbReference type="Gene3D" id="1.25.40.20">
    <property type="entry name" value="Ankyrin repeat-containing domain"/>
    <property type="match status" value="2"/>
</dbReference>
<dbReference type="GO" id="GO:0044218">
    <property type="term" value="C:other organism cell membrane"/>
    <property type="evidence" value="ECO:0007669"/>
    <property type="project" value="UniProtKB-KW"/>
</dbReference>
<dbReference type="Pfam" id="PF12796">
    <property type="entry name" value="Ank_2"/>
    <property type="match status" value="2"/>
</dbReference>
<evidence type="ECO:0000256" key="2">
    <source>
        <dbReference type="ARBA" id="ARBA00004613"/>
    </source>
</evidence>
<evidence type="ECO:0000256" key="6">
    <source>
        <dbReference type="ARBA" id="ARBA00022656"/>
    </source>
</evidence>
<protein>
    <submittedName>
        <fullName evidence="13">Ankyrin-3 like protein</fullName>
    </submittedName>
</protein>
<comment type="caution">
    <text evidence="13">The sequence shown here is derived from an EMBL/GenBank/DDBJ whole genome shotgun (WGS) entry which is preliminary data.</text>
</comment>
<dbReference type="GO" id="GO:0005634">
    <property type="term" value="C:nucleus"/>
    <property type="evidence" value="ECO:0007669"/>
    <property type="project" value="TreeGrafter"/>
</dbReference>
<dbReference type="Proteomes" id="UP000807504">
    <property type="component" value="Unassembled WGS sequence"/>
</dbReference>
<dbReference type="InterPro" id="IPR002110">
    <property type="entry name" value="Ankyrin_rpt"/>
</dbReference>
<dbReference type="PANTHER" id="PTHR24201:SF16">
    <property type="entry name" value="ANKYRIN-1-LIKE-RELATED"/>
    <property type="match status" value="1"/>
</dbReference>
<dbReference type="AlphaFoldDB" id="A0A8T0EJ91"/>
<name>A0A8T0EJ91_ARGBR</name>
<evidence type="ECO:0000256" key="11">
    <source>
        <dbReference type="ARBA" id="ARBA00023298"/>
    </source>
</evidence>
<organism evidence="13 14">
    <name type="scientific">Argiope bruennichi</name>
    <name type="common">Wasp spider</name>
    <name type="synonym">Aranea bruennichi</name>
    <dbReference type="NCBI Taxonomy" id="94029"/>
    <lineage>
        <taxon>Eukaryota</taxon>
        <taxon>Metazoa</taxon>
        <taxon>Ecdysozoa</taxon>
        <taxon>Arthropoda</taxon>
        <taxon>Chelicerata</taxon>
        <taxon>Arachnida</taxon>
        <taxon>Araneae</taxon>
        <taxon>Araneomorphae</taxon>
        <taxon>Entelegynae</taxon>
        <taxon>Araneoidea</taxon>
        <taxon>Araneidae</taxon>
        <taxon>Argiope</taxon>
    </lineage>
</organism>
<dbReference type="PANTHER" id="PTHR24201">
    <property type="entry name" value="ANK_REP_REGION DOMAIN-CONTAINING PROTEIN"/>
    <property type="match status" value="1"/>
</dbReference>
<keyword evidence="7" id="KW-0528">Neurotoxin</keyword>
<evidence type="ECO:0000256" key="8">
    <source>
        <dbReference type="ARBA" id="ARBA00022737"/>
    </source>
</evidence>
<dbReference type="SUPFAM" id="SSF48403">
    <property type="entry name" value="Ankyrin repeat"/>
    <property type="match status" value="1"/>
</dbReference>
<evidence type="ECO:0000256" key="9">
    <source>
        <dbReference type="ARBA" id="ARBA00023028"/>
    </source>
</evidence>
<dbReference type="GO" id="GO:0044231">
    <property type="term" value="C:host cell presynaptic membrane"/>
    <property type="evidence" value="ECO:0007669"/>
    <property type="project" value="UniProtKB-KW"/>
</dbReference>
<accession>A0A8T0EJ91</accession>
<evidence type="ECO:0000256" key="7">
    <source>
        <dbReference type="ARBA" id="ARBA00022699"/>
    </source>
</evidence>
<gene>
    <name evidence="13" type="ORF">HNY73_016582</name>
</gene>
<evidence type="ECO:0000313" key="14">
    <source>
        <dbReference type="Proteomes" id="UP000807504"/>
    </source>
</evidence>
<sequence length="397" mass="45103">MSVIVPSVHHHILFHRHGYGLNLSHQFPNYREDPNVCNSYGTTPLHVLSLTNCGAEVAEELIKSGARVNTMNHFGCSPLHFAVIHRNEWMIDILIEHGADVNLKDMNGNSALHFAARNSQTLLYLPEYQTGDLWIVQKLINNGADIDTVNIDYETPLMWAIREGNLDIVKELLSFGANVNARKSELETCLHVASKNIKLNSDIAIELVKHGACVNCRDQDGKTVLDILLQSRDSDLGFECAKEVIKIATLVNFEHKIDFGVPKEFILKEFINKCSEELLRMKYIVYAENFSLCQFALNGCCNIKRDNLCDERVFDKVLETLSKCTFPVYYDFIVANFKRQYLCKKLLKLDIYARNGGNTKVSLNCDVVFEISCFLSDRDLFNFIRAYVKSVAPLSHV</sequence>
<dbReference type="PROSITE" id="PS50297">
    <property type="entry name" value="ANK_REP_REGION"/>
    <property type="match status" value="4"/>
</dbReference>
<feature type="repeat" description="ANK" evidence="12">
    <location>
        <begin position="74"/>
        <end position="106"/>
    </location>
</feature>
<feature type="repeat" description="ANK" evidence="12">
    <location>
        <begin position="40"/>
        <end position="73"/>
    </location>
</feature>
<feature type="repeat" description="ANK" evidence="12">
    <location>
        <begin position="107"/>
        <end position="151"/>
    </location>
</feature>
<reference evidence="13" key="1">
    <citation type="journal article" date="2020" name="bioRxiv">
        <title>Chromosome-level reference genome of the European wasp spider Argiope bruennichi: a resource for studies on range expansion and evolutionary adaptation.</title>
        <authorList>
            <person name="Sheffer M.M."/>
            <person name="Hoppe A."/>
            <person name="Krehenwinkel H."/>
            <person name="Uhl G."/>
            <person name="Kuss A.W."/>
            <person name="Jensen L."/>
            <person name="Jensen C."/>
            <person name="Gillespie R.G."/>
            <person name="Hoff K.J."/>
            <person name="Prost S."/>
        </authorList>
    </citation>
    <scope>NUCLEOTIDE SEQUENCE</scope>
</reference>
<keyword evidence="8" id="KW-0677">Repeat</keyword>
<evidence type="ECO:0000313" key="13">
    <source>
        <dbReference type="EMBL" id="KAF8773977.1"/>
    </source>
</evidence>
<keyword evidence="3" id="KW-0268">Exocytosis</keyword>
<dbReference type="GO" id="GO:0006887">
    <property type="term" value="P:exocytosis"/>
    <property type="evidence" value="ECO:0007669"/>
    <property type="project" value="UniProtKB-KW"/>
</dbReference>
<evidence type="ECO:0000256" key="10">
    <source>
        <dbReference type="ARBA" id="ARBA00023043"/>
    </source>
</evidence>
<evidence type="ECO:0000256" key="1">
    <source>
        <dbReference type="ARBA" id="ARBA00004175"/>
    </source>
</evidence>
<dbReference type="PRINTS" id="PR01415">
    <property type="entry name" value="ANKYRIN"/>
</dbReference>
<dbReference type="GO" id="GO:0005576">
    <property type="term" value="C:extracellular region"/>
    <property type="evidence" value="ECO:0007669"/>
    <property type="project" value="UniProtKB-SubCell"/>
</dbReference>
<dbReference type="InterPro" id="IPR050776">
    <property type="entry name" value="Ank_Repeat/CDKN_Inhibitor"/>
</dbReference>
<keyword evidence="11" id="KW-1053">Target membrane</keyword>
<keyword evidence="14" id="KW-1185">Reference proteome</keyword>
<keyword evidence="5" id="KW-1052">Target cell membrane</keyword>